<keyword evidence="4 17" id="KW-0812">Transmembrane</keyword>
<comment type="function">
    <text evidence="13">Glucosidase involved in the degradation of cellulosic biomass. Active on lichenan.</text>
</comment>
<feature type="compositionally biased region" description="Basic and acidic residues" evidence="16">
    <location>
        <begin position="162"/>
        <end position="208"/>
    </location>
</feature>
<feature type="compositionally biased region" description="Gly residues" evidence="16">
    <location>
        <begin position="130"/>
        <end position="139"/>
    </location>
</feature>
<feature type="compositionally biased region" description="Basic and acidic residues" evidence="16">
    <location>
        <begin position="223"/>
        <end position="234"/>
    </location>
</feature>
<comment type="catalytic activity">
    <reaction evidence="12">
        <text>Successive hydrolysis of beta-D-glucose units from the non-reducing ends of (1-&gt;3)-beta-D-glucans, releasing alpha-glucose.</text>
        <dbReference type="EC" id="3.2.1.58"/>
    </reaction>
</comment>
<dbReference type="SUPFAM" id="SSF51445">
    <property type="entry name" value="(Trans)glycosidases"/>
    <property type="match status" value="1"/>
</dbReference>
<evidence type="ECO:0000256" key="13">
    <source>
        <dbReference type="ARBA" id="ARBA00037126"/>
    </source>
</evidence>
<evidence type="ECO:0000259" key="18">
    <source>
        <dbReference type="Pfam" id="PF00150"/>
    </source>
</evidence>
<feature type="compositionally biased region" description="Acidic residues" evidence="16">
    <location>
        <begin position="255"/>
        <end position="266"/>
    </location>
</feature>
<feature type="compositionally biased region" description="Low complexity" evidence="16">
    <location>
        <begin position="324"/>
        <end position="336"/>
    </location>
</feature>
<dbReference type="Gene3D" id="3.20.20.80">
    <property type="entry name" value="Glycosidases"/>
    <property type="match status" value="1"/>
</dbReference>
<evidence type="ECO:0000256" key="17">
    <source>
        <dbReference type="SAM" id="Phobius"/>
    </source>
</evidence>
<sequence>MPRGDQERTPEDRERRRRERQRRERDKDRDPESRRERDRDGDRERRRRTDPDRDPERRHRRRHGHRKTESTNELLPREEESPSPIIAPKARRRDSSSYGYGTGESSRGSGKPLVAGSLAALDKANFKSGWGKGENGVDGGYVENVRRKEQKLEDARMEEEDAQRRENEAKEKEERRRAERERILAEKRRAERARRRDTDDMGIRVRPMDEDEDDTAGHRRGRKDYTDSEIDRKEERRRRRREERKRRVVSGPLAEEGDIHDDDYDAIPEKRGGAGGKSDADYYYEDLEAKRKRKKWIMIAIGVSLVLIAVIVIVAVVVSKKNKDSSSTADSGAASGKPANTELDGISESDIPESARGGLLDPFTWYDTTDFNVTYTEETVGGLSVMGLNSTWDDNVQANEKVPNLQDSFGYGKLPIRGVNVGGWLNIEPFITPSLFEQWSTRDGVIDEWTLTTKLGPTKAAQTLEAHYSSFITRKSFEDIRAAGFDHVRIPYGYWAVTIYDNDPYVARISWRYLLRGLEYARQSGLRVNLDLHGLPGSQNGWNHSGRQGTIGWLNGTDGDLNAQRSLDIHAQLSTFFAQPRYKNLITLYGLANEPRMVDLNTNAVLNWTKTATALIRANGLDHPIVVFGDGFMGLDKWQGRLADTPNLLLDVHQYVIFNTDQITLPHADKVAFACTDWSAQTLRSSDTETGFGPTICGEWSQADADCAPFINNVGQGTRWEGTYNTGNASTSVLDPTCPTHNNPTCSCAKANAEPGSYSEGYKAFLRDFAEAQMESFEKGWGWFYWTWETERAVQWSYRRGVEAGILPRRTWERGFRCEGRG</sequence>
<evidence type="ECO:0000313" key="20">
    <source>
        <dbReference type="Proteomes" id="UP000799437"/>
    </source>
</evidence>
<keyword evidence="5 19" id="KW-0378">Hydrolase</keyword>
<evidence type="ECO:0000256" key="11">
    <source>
        <dbReference type="ARBA" id="ARBA00023316"/>
    </source>
</evidence>
<dbReference type="AlphaFoldDB" id="A0A6A6WBI0"/>
<accession>A0A6A6WBI0</accession>
<dbReference type="GO" id="GO:0005576">
    <property type="term" value="C:extracellular region"/>
    <property type="evidence" value="ECO:0007669"/>
    <property type="project" value="TreeGrafter"/>
</dbReference>
<feature type="compositionally biased region" description="Basic residues" evidence="16">
    <location>
        <begin position="235"/>
        <end position="248"/>
    </location>
</feature>
<evidence type="ECO:0000256" key="14">
    <source>
        <dbReference type="ARBA" id="ARBA00038929"/>
    </source>
</evidence>
<dbReference type="EC" id="3.2.1.58" evidence="14"/>
<evidence type="ECO:0000256" key="10">
    <source>
        <dbReference type="ARBA" id="ARBA00023295"/>
    </source>
</evidence>
<keyword evidence="7 17" id="KW-1133">Transmembrane helix</keyword>
<gene>
    <name evidence="19" type="ORF">EJ05DRAFT_449908</name>
</gene>
<protein>
    <recommendedName>
        <fullName evidence="14">glucan 1,3-beta-glucosidase</fullName>
        <ecNumber evidence="14">3.2.1.58</ecNumber>
    </recommendedName>
    <alternativeName>
        <fullName evidence="15">Exo-1,3-beta-glucanase D</fullName>
    </alternativeName>
</protein>
<dbReference type="Pfam" id="PF00150">
    <property type="entry name" value="Cellulase"/>
    <property type="match status" value="1"/>
</dbReference>
<keyword evidence="8 17" id="KW-0472">Membrane</keyword>
<dbReference type="InterPro" id="IPR001547">
    <property type="entry name" value="Glyco_hydro_5"/>
</dbReference>
<evidence type="ECO:0000256" key="12">
    <source>
        <dbReference type="ARBA" id="ARBA00036824"/>
    </source>
</evidence>
<comment type="subcellular location">
    <subcellularLocation>
        <location evidence="1">Cell membrane</location>
        <topology evidence="1">Single-pass type II membrane protein</topology>
    </subcellularLocation>
</comment>
<feature type="non-terminal residue" evidence="19">
    <location>
        <position position="822"/>
    </location>
</feature>
<dbReference type="GO" id="GO:0009251">
    <property type="term" value="P:glucan catabolic process"/>
    <property type="evidence" value="ECO:0007669"/>
    <property type="project" value="TreeGrafter"/>
</dbReference>
<evidence type="ECO:0000256" key="9">
    <source>
        <dbReference type="ARBA" id="ARBA00023180"/>
    </source>
</evidence>
<dbReference type="GO" id="GO:0009986">
    <property type="term" value="C:cell surface"/>
    <property type="evidence" value="ECO:0007669"/>
    <property type="project" value="TreeGrafter"/>
</dbReference>
<dbReference type="InterPro" id="IPR017853">
    <property type="entry name" value="GH"/>
</dbReference>
<name>A0A6A6WBI0_9PEZI</name>
<evidence type="ECO:0000256" key="6">
    <source>
        <dbReference type="ARBA" id="ARBA00022968"/>
    </source>
</evidence>
<feature type="compositionally biased region" description="Basic and acidic residues" evidence="16">
    <location>
        <begin position="21"/>
        <end position="57"/>
    </location>
</feature>
<dbReference type="GO" id="GO:0005886">
    <property type="term" value="C:plasma membrane"/>
    <property type="evidence" value="ECO:0007669"/>
    <property type="project" value="UniProtKB-SubCell"/>
</dbReference>
<dbReference type="RefSeq" id="XP_033602643.1">
    <property type="nucleotide sequence ID" value="XM_033742352.1"/>
</dbReference>
<evidence type="ECO:0000256" key="16">
    <source>
        <dbReference type="SAM" id="MobiDB-lite"/>
    </source>
</evidence>
<dbReference type="EMBL" id="ML996568">
    <property type="protein sequence ID" value="KAF2760192.1"/>
    <property type="molecule type" value="Genomic_DNA"/>
</dbReference>
<dbReference type="Proteomes" id="UP000799437">
    <property type="component" value="Unassembled WGS sequence"/>
</dbReference>
<evidence type="ECO:0000256" key="2">
    <source>
        <dbReference type="ARBA" id="ARBA00005641"/>
    </source>
</evidence>
<proteinExistence type="inferred from homology"/>
<feature type="region of interest" description="Disordered" evidence="16">
    <location>
        <begin position="125"/>
        <end position="279"/>
    </location>
</feature>
<keyword evidence="6" id="KW-0735">Signal-anchor</keyword>
<dbReference type="PANTHER" id="PTHR31297:SF34">
    <property type="entry name" value="GLUCAN 1,3-BETA-GLUCOSIDASE 2"/>
    <property type="match status" value="1"/>
</dbReference>
<feature type="compositionally biased region" description="Basic and acidic residues" evidence="16">
    <location>
        <begin position="144"/>
        <end position="155"/>
    </location>
</feature>
<dbReference type="InterPro" id="IPR050386">
    <property type="entry name" value="Glycosyl_hydrolase_5"/>
</dbReference>
<feature type="transmembrane region" description="Helical" evidence="17">
    <location>
        <begin position="296"/>
        <end position="318"/>
    </location>
</feature>
<dbReference type="GeneID" id="54483406"/>
<dbReference type="PANTHER" id="PTHR31297">
    <property type="entry name" value="GLUCAN ENDO-1,6-BETA-GLUCOSIDASE B"/>
    <property type="match status" value="1"/>
</dbReference>
<feature type="domain" description="Glycoside hydrolase family 5" evidence="18">
    <location>
        <begin position="465"/>
        <end position="706"/>
    </location>
</feature>
<keyword evidence="9" id="KW-0325">Glycoprotein</keyword>
<feature type="compositionally biased region" description="Basic and acidic residues" evidence="16">
    <location>
        <begin position="1"/>
        <end position="14"/>
    </location>
</feature>
<comment type="similarity">
    <text evidence="2">Belongs to the glycosyl hydrolase 5 (cellulase A) family.</text>
</comment>
<dbReference type="GO" id="GO:0004338">
    <property type="term" value="F:glucan exo-1,3-beta-glucosidase activity"/>
    <property type="evidence" value="ECO:0007669"/>
    <property type="project" value="UniProtKB-EC"/>
</dbReference>
<dbReference type="GO" id="GO:0071555">
    <property type="term" value="P:cell wall organization"/>
    <property type="evidence" value="ECO:0007669"/>
    <property type="project" value="UniProtKB-KW"/>
</dbReference>
<evidence type="ECO:0000256" key="5">
    <source>
        <dbReference type="ARBA" id="ARBA00022801"/>
    </source>
</evidence>
<evidence type="ECO:0000256" key="4">
    <source>
        <dbReference type="ARBA" id="ARBA00022692"/>
    </source>
</evidence>
<feature type="region of interest" description="Disordered" evidence="16">
    <location>
        <begin position="1"/>
        <end position="113"/>
    </location>
</feature>
<keyword evidence="20" id="KW-1185">Reference proteome</keyword>
<evidence type="ECO:0000256" key="8">
    <source>
        <dbReference type="ARBA" id="ARBA00023136"/>
    </source>
</evidence>
<feature type="compositionally biased region" description="Basic and acidic residues" evidence="16">
    <location>
        <begin position="67"/>
        <end position="80"/>
    </location>
</feature>
<evidence type="ECO:0000256" key="15">
    <source>
        <dbReference type="ARBA" id="ARBA00041260"/>
    </source>
</evidence>
<evidence type="ECO:0000256" key="3">
    <source>
        <dbReference type="ARBA" id="ARBA00022475"/>
    </source>
</evidence>
<dbReference type="FunFam" id="3.20.20.80:FF:000033">
    <property type="entry name" value="Glucan 1,3-beta-glucosidase A"/>
    <property type="match status" value="1"/>
</dbReference>
<feature type="compositionally biased region" description="Low complexity" evidence="16">
    <location>
        <begin position="96"/>
        <end position="110"/>
    </location>
</feature>
<keyword evidence="10" id="KW-0326">Glycosidase</keyword>
<keyword evidence="3" id="KW-1003">Cell membrane</keyword>
<organism evidence="19 20">
    <name type="scientific">Pseudovirgaria hyperparasitica</name>
    <dbReference type="NCBI Taxonomy" id="470096"/>
    <lineage>
        <taxon>Eukaryota</taxon>
        <taxon>Fungi</taxon>
        <taxon>Dikarya</taxon>
        <taxon>Ascomycota</taxon>
        <taxon>Pezizomycotina</taxon>
        <taxon>Dothideomycetes</taxon>
        <taxon>Dothideomycetes incertae sedis</taxon>
        <taxon>Acrospermales</taxon>
        <taxon>Acrospermaceae</taxon>
        <taxon>Pseudovirgaria</taxon>
    </lineage>
</organism>
<evidence type="ECO:0000313" key="19">
    <source>
        <dbReference type="EMBL" id="KAF2760192.1"/>
    </source>
</evidence>
<dbReference type="OrthoDB" id="62120at2759"/>
<reference evidence="19" key="1">
    <citation type="journal article" date="2020" name="Stud. Mycol.">
        <title>101 Dothideomycetes genomes: a test case for predicting lifestyles and emergence of pathogens.</title>
        <authorList>
            <person name="Haridas S."/>
            <person name="Albert R."/>
            <person name="Binder M."/>
            <person name="Bloem J."/>
            <person name="Labutti K."/>
            <person name="Salamov A."/>
            <person name="Andreopoulos B."/>
            <person name="Baker S."/>
            <person name="Barry K."/>
            <person name="Bills G."/>
            <person name="Bluhm B."/>
            <person name="Cannon C."/>
            <person name="Castanera R."/>
            <person name="Culley D."/>
            <person name="Daum C."/>
            <person name="Ezra D."/>
            <person name="Gonzalez J."/>
            <person name="Henrissat B."/>
            <person name="Kuo A."/>
            <person name="Liang C."/>
            <person name="Lipzen A."/>
            <person name="Lutzoni F."/>
            <person name="Magnuson J."/>
            <person name="Mondo S."/>
            <person name="Nolan M."/>
            <person name="Ohm R."/>
            <person name="Pangilinan J."/>
            <person name="Park H.-J."/>
            <person name="Ramirez L."/>
            <person name="Alfaro M."/>
            <person name="Sun H."/>
            <person name="Tritt A."/>
            <person name="Yoshinaga Y."/>
            <person name="Zwiers L.-H."/>
            <person name="Turgeon B."/>
            <person name="Goodwin S."/>
            <person name="Spatafora J."/>
            <person name="Crous P."/>
            <person name="Grigoriev I."/>
        </authorList>
    </citation>
    <scope>NUCLEOTIDE SEQUENCE</scope>
    <source>
        <strain evidence="19">CBS 121739</strain>
    </source>
</reference>
<keyword evidence="11" id="KW-0961">Cell wall biogenesis/degradation</keyword>
<feature type="region of interest" description="Disordered" evidence="16">
    <location>
        <begin position="324"/>
        <end position="355"/>
    </location>
</feature>
<evidence type="ECO:0000256" key="7">
    <source>
        <dbReference type="ARBA" id="ARBA00022989"/>
    </source>
</evidence>
<evidence type="ECO:0000256" key="1">
    <source>
        <dbReference type="ARBA" id="ARBA00004401"/>
    </source>
</evidence>